<dbReference type="PANTHER" id="PTHR31018">
    <property type="entry name" value="SPORULATION-SPECIFIC PROTEIN-RELATED"/>
    <property type="match status" value="1"/>
</dbReference>
<keyword evidence="9" id="KW-1185">Reference proteome</keyword>
<dbReference type="GO" id="GO:0005886">
    <property type="term" value="C:plasma membrane"/>
    <property type="evidence" value="ECO:0007669"/>
    <property type="project" value="TreeGrafter"/>
</dbReference>
<dbReference type="GO" id="GO:0031505">
    <property type="term" value="P:fungal-type cell wall organization"/>
    <property type="evidence" value="ECO:0007669"/>
    <property type="project" value="TreeGrafter"/>
</dbReference>
<dbReference type="Gene3D" id="3.80.20.20">
    <property type="entry name" value="Receptor L-domain"/>
    <property type="match status" value="1"/>
</dbReference>
<proteinExistence type="predicted"/>
<dbReference type="EMBL" id="JZBS01001789">
    <property type="protein sequence ID" value="KKK21415.1"/>
    <property type="molecule type" value="Genomic_DNA"/>
</dbReference>
<evidence type="ECO:0000256" key="5">
    <source>
        <dbReference type="ARBA" id="ARBA00023180"/>
    </source>
</evidence>
<accession>A0A0F8WUZ0</accession>
<keyword evidence="4 7" id="KW-0732">Signal</keyword>
<dbReference type="InterPro" id="IPR051648">
    <property type="entry name" value="CWI-Assembly_Regulator"/>
</dbReference>
<evidence type="ECO:0000256" key="4">
    <source>
        <dbReference type="ARBA" id="ARBA00022729"/>
    </source>
</evidence>
<dbReference type="Pfam" id="PF12454">
    <property type="entry name" value="Ecm33"/>
    <property type="match status" value="1"/>
</dbReference>
<dbReference type="InterPro" id="IPR026906">
    <property type="entry name" value="LRR_5"/>
</dbReference>
<keyword evidence="2" id="KW-0134">Cell wall</keyword>
<dbReference type="InterPro" id="IPR036941">
    <property type="entry name" value="Rcpt_L-dom_sf"/>
</dbReference>
<evidence type="ECO:0000256" key="7">
    <source>
        <dbReference type="SAM" id="SignalP"/>
    </source>
</evidence>
<evidence type="ECO:0000256" key="3">
    <source>
        <dbReference type="ARBA" id="ARBA00022525"/>
    </source>
</evidence>
<dbReference type="GO" id="GO:0009277">
    <property type="term" value="C:fungal-type cell wall"/>
    <property type="evidence" value="ECO:0007669"/>
    <property type="project" value="TreeGrafter"/>
</dbReference>
<dbReference type="PANTHER" id="PTHR31018:SF3">
    <property type="entry name" value="RECEPTOR PROTEIN-TYROSINE KINASE"/>
    <property type="match status" value="1"/>
</dbReference>
<evidence type="ECO:0000256" key="1">
    <source>
        <dbReference type="ARBA" id="ARBA00004191"/>
    </source>
</evidence>
<comment type="subcellular location">
    <subcellularLocation>
        <location evidence="1">Secreted</location>
        <location evidence="1">Cell wall</location>
    </subcellularLocation>
</comment>
<dbReference type="Pfam" id="PF13306">
    <property type="entry name" value="LRR_5"/>
    <property type="match status" value="2"/>
</dbReference>
<dbReference type="Proteomes" id="UP000034291">
    <property type="component" value="Unassembled WGS sequence"/>
</dbReference>
<feature type="chain" id="PRO_5002529473" description="GPI-anchored cell wall organization protein Ecm33" evidence="7">
    <location>
        <begin position="20"/>
        <end position="404"/>
    </location>
</feature>
<dbReference type="OrthoDB" id="536881at2759"/>
<evidence type="ECO:0000313" key="8">
    <source>
        <dbReference type="EMBL" id="KKK21415.1"/>
    </source>
</evidence>
<dbReference type="AlphaFoldDB" id="A0A0F8WUZ0"/>
<organism evidence="8 9">
    <name type="scientific">Aspergillus rambellii</name>
    <dbReference type="NCBI Taxonomy" id="308745"/>
    <lineage>
        <taxon>Eukaryota</taxon>
        <taxon>Fungi</taxon>
        <taxon>Dikarya</taxon>
        <taxon>Ascomycota</taxon>
        <taxon>Pezizomycotina</taxon>
        <taxon>Eurotiomycetes</taxon>
        <taxon>Eurotiomycetidae</taxon>
        <taxon>Eurotiales</taxon>
        <taxon>Aspergillaceae</taxon>
        <taxon>Aspergillus</taxon>
        <taxon>Aspergillus subgen. Nidulantes</taxon>
    </lineage>
</organism>
<evidence type="ECO:0000256" key="2">
    <source>
        <dbReference type="ARBA" id="ARBA00022512"/>
    </source>
</evidence>
<name>A0A0F8WUZ0_9EURO</name>
<gene>
    <name evidence="8" type="ORF">ARAM_007573</name>
</gene>
<evidence type="ECO:0000256" key="6">
    <source>
        <dbReference type="SAM" id="MobiDB-lite"/>
    </source>
</evidence>
<feature type="region of interest" description="Disordered" evidence="6">
    <location>
        <begin position="350"/>
        <end position="374"/>
    </location>
</feature>
<dbReference type="STRING" id="308745.A0A0F8WUZ0"/>
<keyword evidence="3" id="KW-0964">Secreted</keyword>
<comment type="caution">
    <text evidence="8">The sequence shown here is derived from an EMBL/GenBank/DDBJ whole genome shotgun (WGS) entry which is preliminary data.</text>
</comment>
<evidence type="ECO:0008006" key="10">
    <source>
        <dbReference type="Google" id="ProtNLM"/>
    </source>
</evidence>
<keyword evidence="5" id="KW-0325">Glycoprotein</keyword>
<evidence type="ECO:0000313" key="9">
    <source>
        <dbReference type="Proteomes" id="UP000034291"/>
    </source>
</evidence>
<dbReference type="GO" id="GO:0009986">
    <property type="term" value="C:cell surface"/>
    <property type="evidence" value="ECO:0007669"/>
    <property type="project" value="TreeGrafter"/>
</dbReference>
<dbReference type="SUPFAM" id="SSF52058">
    <property type="entry name" value="L domain-like"/>
    <property type="match status" value="2"/>
</dbReference>
<feature type="signal peptide" evidence="7">
    <location>
        <begin position="1"/>
        <end position="19"/>
    </location>
</feature>
<sequence length="404" mass="42022">MAFVKYALPALAVAQAVLAAGGLTFNADCGSGSTIKIASQTDADGYETCKTLNGSVELDEHISGTLTLNTVERIKGSLSCSNGANITSLSAPSLATIDDAFDLEGLTSLTELSFPDLTSVGDINFQALPLLSALTFTTGVTEAGSVSIVNTGLNSLDGISLKTVGSFVITENTQLQTVNVNNLKNATNLINFAGNMESLDVSFPNLATGTNMTFRNVTSVSVPSLTTLTGQLGFWGNLFESFSAPNLTETGDLVFNDNAKLSNITMPVLKTVNGGFLITLNDDLDDINFPDLQTVTGAIDFSGEFNQASLPSLKNVRGGFNMQSTGNFSCTTFDKWKGTIIHGTYECKTTSHPTTSDGSSGSSTTTSSSNSSSTTTKSAAVLTAANLPSMGVAALFGLLVQYVL</sequence>
<reference evidence="8 9" key="1">
    <citation type="submission" date="2015-02" db="EMBL/GenBank/DDBJ databases">
        <title>Draft Genome Sequences of Two Closely-Related Aflatoxigenic Aspergillus Species Obtained from the Cote d'Ivoire.</title>
        <authorList>
            <person name="Moore G.G."/>
            <person name="Beltz S.B."/>
            <person name="Mack B.M."/>
        </authorList>
    </citation>
    <scope>NUCLEOTIDE SEQUENCE [LARGE SCALE GENOMIC DNA]</scope>
    <source>
        <strain evidence="8 9">SRRC1468</strain>
    </source>
</reference>
<protein>
    <recommendedName>
        <fullName evidence="10">GPI-anchored cell wall organization protein Ecm33</fullName>
    </recommendedName>
</protein>